<feature type="domain" description="DEP" evidence="6">
    <location>
        <begin position="738"/>
        <end position="803"/>
    </location>
</feature>
<feature type="transmembrane region" description="Helical" evidence="5">
    <location>
        <begin position="667"/>
        <end position="690"/>
    </location>
</feature>
<dbReference type="PROSITE" id="PS50186">
    <property type="entry name" value="DEP"/>
    <property type="match status" value="1"/>
</dbReference>
<evidence type="ECO:0000256" key="3">
    <source>
        <dbReference type="ARBA" id="ARBA00022989"/>
    </source>
</evidence>
<keyword evidence="4 5" id="KW-0472">Membrane</keyword>
<feature type="transmembrane region" description="Helical" evidence="5">
    <location>
        <begin position="127"/>
        <end position="149"/>
    </location>
</feature>
<dbReference type="Proteomes" id="UP000078540">
    <property type="component" value="Unassembled WGS sequence"/>
</dbReference>
<feature type="transmembrane region" description="Helical" evidence="5">
    <location>
        <begin position="189"/>
        <end position="212"/>
    </location>
</feature>
<dbReference type="GO" id="GO:0016020">
    <property type="term" value="C:membrane"/>
    <property type="evidence" value="ECO:0007669"/>
    <property type="project" value="UniProtKB-SubCell"/>
</dbReference>
<reference evidence="7 8" key="1">
    <citation type="submission" date="2015-09" db="EMBL/GenBank/DDBJ databases">
        <title>Atta colombica WGS genome.</title>
        <authorList>
            <person name="Nygaard S."/>
            <person name="Hu H."/>
            <person name="Boomsma J."/>
            <person name="Zhang G."/>
        </authorList>
    </citation>
    <scope>NUCLEOTIDE SEQUENCE [LARGE SCALE GENOMIC DNA]</scope>
    <source>
        <strain evidence="7">Treedump-2</strain>
        <tissue evidence="7">Whole body</tissue>
    </source>
</reference>
<dbReference type="SMART" id="SM00049">
    <property type="entry name" value="DEP"/>
    <property type="match status" value="1"/>
</dbReference>
<dbReference type="InterPro" id="IPR004776">
    <property type="entry name" value="Mem_transp_PIN-like"/>
</dbReference>
<dbReference type="InterPro" id="IPR051832">
    <property type="entry name" value="mTOR-Rac_regulators"/>
</dbReference>
<sequence>MTLLLSRGCRARANDLRDVSAITVSPLLFEYTDEHGAVRQDLRDESGEADRICHQLGIQHGGVVRLLEDARGESIHDQIDTYIAGRFGMITKTGANGLNTFVGTFALPSLIFLSLAKLHFTLVNWKFLLAILLAKSCVFITVLVVSLVIQKPSNPGRAALFAIFTTQSNDFAIGYPMIYALFGRTHPEYVAYLYLMAPISLAILNPIGFILLEIGKRRNFIFNHNVPRLLATILEVFGNAFSASALFLLGIMMVGKIHKLKGTALVIPGILISVKLLVLPLVIRESIILLNAGDNVTETRNLSTYGFLYGTIPTAPALFIFTLRYNTEIDLIASAMVACTFLSAPLMFVSAKVINAVSAGITPASYTQQLNNFSFDISVASAAACIWLLICFLGFGRKKYNKVTHRCTLCIVIAQLAIAIGVIIWSKLDSDSNQILWYIQFILMTTGVYASRIWTAAIAATLLFLSSRSLAFVENLQKWFYPFGWGVPLLMVTLICVTVRLNPSDLDFKNPNFQLGRTQAAISSFILIFCFIVTLGCLILQQRYQRRHNAISYENNVQNSTIENERTIVDVEDLVSPLINSTSIISCEFQNGCSNETCRANEDGDGCEEENGTNADDDPQILRHVVFLILLLCSMFIGLSISVGTLIMEQLTGIYAELAFLDVTLNFGQSLIAFAIFGLDPSLGKLGCWFRKMCRKWQSGKELQLPCEEALSSEVKEIREQFSRCHLDTCRARISMCRRRLLKVYRGVFSGTDLVNWLLEVGIVDNREDAVRYGRCLLESRVLQHVDGTHHFYDQNLLYTFNA</sequence>
<dbReference type="InterPro" id="IPR036390">
    <property type="entry name" value="WH_DNA-bd_sf"/>
</dbReference>
<feature type="transmembrane region" description="Helical" evidence="5">
    <location>
        <begin position="232"/>
        <end position="252"/>
    </location>
</feature>
<feature type="transmembrane region" description="Helical" evidence="5">
    <location>
        <begin position="97"/>
        <end position="115"/>
    </location>
</feature>
<feature type="transmembrane region" description="Helical" evidence="5">
    <location>
        <begin position="479"/>
        <end position="501"/>
    </location>
</feature>
<dbReference type="EMBL" id="KQ976424">
    <property type="protein sequence ID" value="KYM88235.1"/>
    <property type="molecule type" value="Genomic_DNA"/>
</dbReference>
<dbReference type="SUPFAM" id="SSF46785">
    <property type="entry name" value="Winged helix' DNA-binding domain"/>
    <property type="match status" value="1"/>
</dbReference>
<dbReference type="InterPro" id="IPR036388">
    <property type="entry name" value="WH-like_DNA-bd_sf"/>
</dbReference>
<feature type="transmembrane region" description="Helical" evidence="5">
    <location>
        <begin position="437"/>
        <end position="467"/>
    </location>
</feature>
<evidence type="ECO:0000256" key="5">
    <source>
        <dbReference type="SAM" id="Phobius"/>
    </source>
</evidence>
<feature type="transmembrane region" description="Helical" evidence="5">
    <location>
        <begin position="521"/>
        <end position="540"/>
    </location>
</feature>
<dbReference type="GO" id="GO:0030514">
    <property type="term" value="P:negative regulation of BMP signaling pathway"/>
    <property type="evidence" value="ECO:0007669"/>
    <property type="project" value="TreeGrafter"/>
</dbReference>
<dbReference type="PANTHER" id="PTHR22829">
    <property type="entry name" value="DEP DOMAIN PROTEIN"/>
    <property type="match status" value="1"/>
</dbReference>
<evidence type="ECO:0000256" key="1">
    <source>
        <dbReference type="ARBA" id="ARBA00004141"/>
    </source>
</evidence>
<dbReference type="InterPro" id="IPR000591">
    <property type="entry name" value="DEP_dom"/>
</dbReference>
<feature type="transmembrane region" description="Helical" evidence="5">
    <location>
        <begin position="264"/>
        <end position="283"/>
    </location>
</feature>
<name>A0A195BNZ6_9HYME</name>
<dbReference type="Gene3D" id="1.10.10.10">
    <property type="entry name" value="Winged helix-like DNA-binding domain superfamily/Winged helix DNA-binding domain"/>
    <property type="match status" value="1"/>
</dbReference>
<evidence type="ECO:0000313" key="8">
    <source>
        <dbReference type="Proteomes" id="UP000078540"/>
    </source>
</evidence>
<dbReference type="Pfam" id="PF00610">
    <property type="entry name" value="DEP"/>
    <property type="match status" value="1"/>
</dbReference>
<dbReference type="GO" id="GO:0035556">
    <property type="term" value="P:intracellular signal transduction"/>
    <property type="evidence" value="ECO:0007669"/>
    <property type="project" value="InterPro"/>
</dbReference>
<gene>
    <name evidence="7" type="ORF">ALC53_02717</name>
</gene>
<feature type="transmembrane region" description="Helical" evidence="5">
    <location>
        <begin position="377"/>
        <end position="395"/>
    </location>
</feature>
<feature type="transmembrane region" description="Helical" evidence="5">
    <location>
        <begin position="161"/>
        <end position="182"/>
    </location>
</feature>
<dbReference type="CDD" id="cd04443">
    <property type="entry name" value="DEP_GPR155"/>
    <property type="match status" value="1"/>
</dbReference>
<dbReference type="AlphaFoldDB" id="A0A195BNZ6"/>
<feature type="transmembrane region" description="Helical" evidence="5">
    <location>
        <begin position="303"/>
        <end position="323"/>
    </location>
</feature>
<feature type="transmembrane region" description="Helical" evidence="5">
    <location>
        <begin position="335"/>
        <end position="357"/>
    </location>
</feature>
<proteinExistence type="predicted"/>
<feature type="transmembrane region" description="Helical" evidence="5">
    <location>
        <begin position="625"/>
        <end position="647"/>
    </location>
</feature>
<dbReference type="GO" id="GO:0055085">
    <property type="term" value="P:transmembrane transport"/>
    <property type="evidence" value="ECO:0007669"/>
    <property type="project" value="InterPro"/>
</dbReference>
<organism evidence="7 8">
    <name type="scientific">Atta colombica</name>
    <dbReference type="NCBI Taxonomy" id="520822"/>
    <lineage>
        <taxon>Eukaryota</taxon>
        <taxon>Metazoa</taxon>
        <taxon>Ecdysozoa</taxon>
        <taxon>Arthropoda</taxon>
        <taxon>Hexapoda</taxon>
        <taxon>Insecta</taxon>
        <taxon>Pterygota</taxon>
        <taxon>Neoptera</taxon>
        <taxon>Endopterygota</taxon>
        <taxon>Hymenoptera</taxon>
        <taxon>Apocrita</taxon>
        <taxon>Aculeata</taxon>
        <taxon>Formicoidea</taxon>
        <taxon>Formicidae</taxon>
        <taxon>Myrmicinae</taxon>
        <taxon>Atta</taxon>
    </lineage>
</organism>
<evidence type="ECO:0000256" key="2">
    <source>
        <dbReference type="ARBA" id="ARBA00022692"/>
    </source>
</evidence>
<dbReference type="Gene3D" id="1.20.1070.10">
    <property type="entry name" value="Rhodopsin 7-helix transmembrane proteins"/>
    <property type="match status" value="1"/>
</dbReference>
<protein>
    <recommendedName>
        <fullName evidence="6">DEP domain-containing protein</fullName>
    </recommendedName>
</protein>
<dbReference type="Pfam" id="PF05462">
    <property type="entry name" value="Dicty_CAR"/>
    <property type="match status" value="1"/>
</dbReference>
<keyword evidence="2 5" id="KW-0812">Transmembrane</keyword>
<feature type="transmembrane region" description="Helical" evidence="5">
    <location>
        <begin position="407"/>
        <end position="425"/>
    </location>
</feature>
<evidence type="ECO:0000313" key="7">
    <source>
        <dbReference type="EMBL" id="KYM88235.1"/>
    </source>
</evidence>
<keyword evidence="3 5" id="KW-1133">Transmembrane helix</keyword>
<evidence type="ECO:0000256" key="4">
    <source>
        <dbReference type="ARBA" id="ARBA00023136"/>
    </source>
</evidence>
<dbReference type="InterPro" id="IPR037368">
    <property type="entry name" value="GPR155_DEP"/>
</dbReference>
<keyword evidence="8" id="KW-1185">Reference proteome</keyword>
<comment type="subcellular location">
    <subcellularLocation>
        <location evidence="1">Membrane</location>
        <topology evidence="1">Multi-pass membrane protein</topology>
    </subcellularLocation>
</comment>
<accession>A0A195BNZ6</accession>
<evidence type="ECO:0000259" key="6">
    <source>
        <dbReference type="PROSITE" id="PS50186"/>
    </source>
</evidence>
<dbReference type="PANTHER" id="PTHR22829:SF5">
    <property type="entry name" value="INTEGRAL MEMBRANE PROTEIN GPR155"/>
    <property type="match status" value="1"/>
</dbReference>
<dbReference type="Pfam" id="PF03547">
    <property type="entry name" value="Mem_trans"/>
    <property type="match status" value="2"/>
</dbReference>